<feature type="repeat" description="ANK" evidence="1">
    <location>
        <begin position="124"/>
        <end position="146"/>
    </location>
</feature>
<keyword evidence="1" id="KW-0040">ANK repeat</keyword>
<evidence type="ECO:0000256" key="1">
    <source>
        <dbReference type="PROSITE-ProRule" id="PRU00023"/>
    </source>
</evidence>
<gene>
    <name evidence="2" type="ORF">Cgig2_025629</name>
</gene>
<dbReference type="SUPFAM" id="SSF48403">
    <property type="entry name" value="Ankyrin repeat"/>
    <property type="match status" value="1"/>
</dbReference>
<dbReference type="Pfam" id="PF12796">
    <property type="entry name" value="Ank_2"/>
    <property type="match status" value="2"/>
</dbReference>
<reference evidence="2" key="1">
    <citation type="submission" date="2022-04" db="EMBL/GenBank/DDBJ databases">
        <title>Carnegiea gigantea Genome sequencing and assembly v2.</title>
        <authorList>
            <person name="Copetti D."/>
            <person name="Sanderson M.J."/>
            <person name="Burquez A."/>
            <person name="Wojciechowski M.F."/>
        </authorList>
    </citation>
    <scope>NUCLEOTIDE SEQUENCE</scope>
    <source>
        <strain evidence="2">SGP5-SGP5p</strain>
        <tissue evidence="2">Aerial part</tissue>
    </source>
</reference>
<dbReference type="PANTHER" id="PTHR24121">
    <property type="entry name" value="NO MECHANORECEPTOR POTENTIAL C, ISOFORM D-RELATED"/>
    <property type="match status" value="1"/>
</dbReference>
<comment type="caution">
    <text evidence="2">The sequence shown here is derived from an EMBL/GenBank/DDBJ whole genome shotgun (WGS) entry which is preliminary data.</text>
</comment>
<dbReference type="InterPro" id="IPR036770">
    <property type="entry name" value="Ankyrin_rpt-contain_sf"/>
</dbReference>
<dbReference type="EMBL" id="JAKOGI010000680">
    <property type="protein sequence ID" value="KAJ8431587.1"/>
    <property type="molecule type" value="Genomic_DNA"/>
</dbReference>
<dbReference type="AlphaFoldDB" id="A0A9Q1JV55"/>
<dbReference type="PROSITE" id="PS50297">
    <property type="entry name" value="ANK_REP_REGION"/>
    <property type="match status" value="2"/>
</dbReference>
<protein>
    <submittedName>
        <fullName evidence="2">Uncharacterized protein</fullName>
    </submittedName>
</protein>
<dbReference type="Proteomes" id="UP001153076">
    <property type="component" value="Unassembled WGS sequence"/>
</dbReference>
<dbReference type="PROSITE" id="PS50088">
    <property type="entry name" value="ANK_REPEAT"/>
    <property type="match status" value="2"/>
</dbReference>
<dbReference type="Pfam" id="PF00023">
    <property type="entry name" value="Ank"/>
    <property type="match status" value="1"/>
</dbReference>
<proteinExistence type="predicted"/>
<evidence type="ECO:0000313" key="3">
    <source>
        <dbReference type="Proteomes" id="UP001153076"/>
    </source>
</evidence>
<accession>A0A9Q1JV55</accession>
<dbReference type="Gene3D" id="1.25.40.20">
    <property type="entry name" value="Ankyrin repeat-containing domain"/>
    <property type="match status" value="1"/>
</dbReference>
<name>A0A9Q1JV55_9CARY</name>
<dbReference type="PANTHER" id="PTHR24121:SF21">
    <property type="entry name" value="ANKYRIN REPEAT FAMILY PROTEIN"/>
    <property type="match status" value="1"/>
</dbReference>
<feature type="repeat" description="ANK" evidence="1">
    <location>
        <begin position="229"/>
        <end position="251"/>
    </location>
</feature>
<organism evidence="2 3">
    <name type="scientific">Carnegiea gigantea</name>
    <dbReference type="NCBI Taxonomy" id="171969"/>
    <lineage>
        <taxon>Eukaryota</taxon>
        <taxon>Viridiplantae</taxon>
        <taxon>Streptophyta</taxon>
        <taxon>Embryophyta</taxon>
        <taxon>Tracheophyta</taxon>
        <taxon>Spermatophyta</taxon>
        <taxon>Magnoliopsida</taxon>
        <taxon>eudicotyledons</taxon>
        <taxon>Gunneridae</taxon>
        <taxon>Pentapetalae</taxon>
        <taxon>Caryophyllales</taxon>
        <taxon>Cactineae</taxon>
        <taxon>Cactaceae</taxon>
        <taxon>Cactoideae</taxon>
        <taxon>Echinocereeae</taxon>
        <taxon>Carnegiea</taxon>
    </lineage>
</organism>
<dbReference type="InterPro" id="IPR002110">
    <property type="entry name" value="Ankyrin_rpt"/>
</dbReference>
<keyword evidence="3" id="KW-1185">Reference proteome</keyword>
<dbReference type="SMART" id="SM00248">
    <property type="entry name" value="ANK"/>
    <property type="match status" value="8"/>
</dbReference>
<dbReference type="OrthoDB" id="1724114at2759"/>
<sequence length="364" mass="41267">MKKENKEIEKILDLSLIPRSLLRYCSPLMFISSPRTRTTTLIPRHVTHIQVYAVISTDMRMHRSQQLYRPQTSTDFQNGTRAVNNVNPQINDTDLHKAAQSGSLNKAREAVSANRELLRRQNAQGNLPLHLAVEVGHKKVAMYLVEEYPQGSYTLNAECLSPLCLAVEGRHLDLVDFMFRNLASDPDLISEIKKGKSIVHAAIVNHNQEMLQMIRKHQPELIKKARDAEGRTPLSCAAYNGFADMVEYLLKEFPKSKSDFDGDKNRSHAVHKACQRGHIEVLKVFHAYFPKSFRAQDRYGQTILHLAAKEPKDKLKEVVSYLVGLPGVGEELLSIDDENGCIPLDLARSNKNHQIVEILQQYNA</sequence>
<evidence type="ECO:0000313" key="2">
    <source>
        <dbReference type="EMBL" id="KAJ8431587.1"/>
    </source>
</evidence>